<dbReference type="Proteomes" id="UP001171122">
    <property type="component" value="Unassembled WGS sequence"/>
</dbReference>
<dbReference type="GO" id="GO:0016787">
    <property type="term" value="F:hydrolase activity"/>
    <property type="evidence" value="ECO:0007669"/>
    <property type="project" value="UniProtKB-KW"/>
</dbReference>
<evidence type="ECO:0000313" key="4">
    <source>
        <dbReference type="EMBL" id="MDL2334050.1"/>
    </source>
</evidence>
<gene>
    <name evidence="4" type="ORF">P8A28_14130</name>
</gene>
<evidence type="ECO:0000256" key="2">
    <source>
        <dbReference type="ARBA" id="ARBA00022723"/>
    </source>
</evidence>
<dbReference type="GO" id="GO:0044281">
    <property type="term" value="P:small molecule metabolic process"/>
    <property type="evidence" value="ECO:0007669"/>
    <property type="project" value="UniProtKB-ARBA"/>
</dbReference>
<dbReference type="FunFam" id="3.90.850.10:FF:000008">
    <property type="entry name" value="FAA hydrolase family protein"/>
    <property type="match status" value="1"/>
</dbReference>
<dbReference type="GO" id="GO:0046872">
    <property type="term" value="F:metal ion binding"/>
    <property type="evidence" value="ECO:0007669"/>
    <property type="project" value="UniProtKB-KW"/>
</dbReference>
<accession>A0AAW7B845</accession>
<dbReference type="InterPro" id="IPR011234">
    <property type="entry name" value="Fumarylacetoacetase-like_C"/>
</dbReference>
<reference evidence="4" key="1">
    <citation type="journal article" date="2023" name="Front. Microbiol.">
        <title>Isolation of Brucella inopinata from a White's tree frog (Litoria caerulea): pose exotic frogs a potential risk to human health?</title>
        <authorList>
            <person name="Scholz H.C."/>
            <person name="Heckers K.O."/>
            <person name="Appelt S."/>
            <person name="Geier-Doemling D."/>
            <person name="Schlegel P."/>
            <person name="Wattam A.R."/>
        </authorList>
    </citation>
    <scope>NUCLEOTIDE SEQUENCE</scope>
    <source>
        <strain evidence="4">FO700662</strain>
    </source>
</reference>
<evidence type="ECO:0000256" key="1">
    <source>
        <dbReference type="ARBA" id="ARBA00010211"/>
    </source>
</evidence>
<protein>
    <submittedName>
        <fullName evidence="4">Fumarylacetoacetate hydrolase family protein</fullName>
    </submittedName>
</protein>
<dbReference type="PANTHER" id="PTHR42796:SF4">
    <property type="entry name" value="FUMARYLACETOACETATE HYDROLASE DOMAIN-CONTAINING PROTEIN 2A"/>
    <property type="match status" value="1"/>
</dbReference>
<sequence>MGDLDATRLCRRVVRDGRKSEEITVKFLSFSTCGGRHYGVLKEDGVVDLSARHGSRWPTLREVIEAGALAQLAQEAAGLAADVPLSSITYEIPIPSPEKIICVGVNFPDRNEEYKDGQAAPANPSLFVRFPRSFTGHERPLMRPPESPQLDYEGEIAIIIGKGGRRIAEKDALDHIAALTLCNEGTIRDWVRHAKFNVTQGKNFDATGSIGPWLVPYTDESQIADIQLTTRVNGEVRQQDRTSRMIFSFRKIINYVSTFTTLVPGDVIVCGTPTGAGARFDPPIWLKPGDVVEVEAEGIGLLRNTIADEKV</sequence>
<organism evidence="4 5">
    <name type="scientific">Brucella inopinata</name>
    <dbReference type="NCBI Taxonomy" id="1218315"/>
    <lineage>
        <taxon>Bacteria</taxon>
        <taxon>Pseudomonadati</taxon>
        <taxon>Pseudomonadota</taxon>
        <taxon>Alphaproteobacteria</taxon>
        <taxon>Hyphomicrobiales</taxon>
        <taxon>Brucellaceae</taxon>
        <taxon>Brucella/Ochrobactrum group</taxon>
        <taxon>Brucella</taxon>
    </lineage>
</organism>
<dbReference type="InterPro" id="IPR036663">
    <property type="entry name" value="Fumarylacetoacetase_C_sf"/>
</dbReference>
<keyword evidence="2" id="KW-0479">Metal-binding</keyword>
<evidence type="ECO:0000313" key="5">
    <source>
        <dbReference type="Proteomes" id="UP001171122"/>
    </source>
</evidence>
<proteinExistence type="inferred from homology"/>
<name>A0AAW7B845_9HYPH</name>
<dbReference type="PANTHER" id="PTHR42796">
    <property type="entry name" value="FUMARYLACETOACETATE HYDROLASE DOMAIN-CONTAINING PROTEIN 2A-RELATED"/>
    <property type="match status" value="1"/>
</dbReference>
<dbReference type="InterPro" id="IPR051121">
    <property type="entry name" value="FAH"/>
</dbReference>
<dbReference type="RefSeq" id="WP_247642703.1">
    <property type="nucleotide sequence ID" value="NZ_JARQXC010000026.1"/>
</dbReference>
<comment type="similarity">
    <text evidence="1">Belongs to the FAH family.</text>
</comment>
<evidence type="ECO:0000259" key="3">
    <source>
        <dbReference type="Pfam" id="PF01557"/>
    </source>
</evidence>
<dbReference type="Pfam" id="PF01557">
    <property type="entry name" value="FAA_hydrolase"/>
    <property type="match status" value="1"/>
</dbReference>
<dbReference type="SUPFAM" id="SSF56529">
    <property type="entry name" value="FAH"/>
    <property type="match status" value="1"/>
</dbReference>
<keyword evidence="5" id="KW-1185">Reference proteome</keyword>
<dbReference type="EMBL" id="JARQXC010000026">
    <property type="protein sequence ID" value="MDL2334050.1"/>
    <property type="molecule type" value="Genomic_DNA"/>
</dbReference>
<feature type="domain" description="Fumarylacetoacetase-like C-terminal" evidence="3">
    <location>
        <begin position="99"/>
        <end position="306"/>
    </location>
</feature>
<keyword evidence="4" id="KW-0378">Hydrolase</keyword>
<comment type="caution">
    <text evidence="4">The sequence shown here is derived from an EMBL/GenBank/DDBJ whole genome shotgun (WGS) entry which is preliminary data.</text>
</comment>
<dbReference type="Gene3D" id="3.90.850.10">
    <property type="entry name" value="Fumarylacetoacetase-like, C-terminal domain"/>
    <property type="match status" value="1"/>
</dbReference>
<dbReference type="AlphaFoldDB" id="A0AAW7B845"/>